<evidence type="ECO:0000313" key="4">
    <source>
        <dbReference type="Proteomes" id="UP000612585"/>
    </source>
</evidence>
<organism evidence="3 4">
    <name type="scientific">Virgisporangium aurantiacum</name>
    <dbReference type="NCBI Taxonomy" id="175570"/>
    <lineage>
        <taxon>Bacteria</taxon>
        <taxon>Bacillati</taxon>
        <taxon>Actinomycetota</taxon>
        <taxon>Actinomycetes</taxon>
        <taxon>Micromonosporales</taxon>
        <taxon>Micromonosporaceae</taxon>
        <taxon>Virgisporangium</taxon>
    </lineage>
</organism>
<protein>
    <submittedName>
        <fullName evidence="3">PPOX class F420-dependent enzyme</fullName>
    </submittedName>
</protein>
<keyword evidence="1" id="KW-0560">Oxidoreductase</keyword>
<feature type="domain" description="Pyridoxamine 5'-phosphate oxidase N-terminal" evidence="2">
    <location>
        <begin position="4"/>
        <end position="129"/>
    </location>
</feature>
<dbReference type="InterPro" id="IPR011576">
    <property type="entry name" value="Pyridox_Oxase_N"/>
</dbReference>
<evidence type="ECO:0000259" key="2">
    <source>
        <dbReference type="Pfam" id="PF01243"/>
    </source>
</evidence>
<dbReference type="InterPro" id="IPR019920">
    <property type="entry name" value="F420-binding_dom_put"/>
</dbReference>
<accession>A0A8J3Z2C7</accession>
<reference evidence="3" key="1">
    <citation type="submission" date="2021-01" db="EMBL/GenBank/DDBJ databases">
        <title>Whole genome shotgun sequence of Virgisporangium aurantiacum NBRC 16421.</title>
        <authorList>
            <person name="Komaki H."/>
            <person name="Tamura T."/>
        </authorList>
    </citation>
    <scope>NUCLEOTIDE SEQUENCE</scope>
    <source>
        <strain evidence="3">NBRC 16421</strain>
    </source>
</reference>
<sequence length="132" mass="14470">MTIFDDATRTLLDGPNFAVVATLTASGAPHTSTVWYVRDGDAVLISVTADKLKARNLGRDPRISLTVSDRENPYHSVDIRGTAELVDDPEKALPARLAERYLGDANANPDEPAEVKRLIVRVNPEKVTEFKV</sequence>
<dbReference type="GO" id="GO:0005829">
    <property type="term" value="C:cytosol"/>
    <property type="evidence" value="ECO:0007669"/>
    <property type="project" value="TreeGrafter"/>
</dbReference>
<dbReference type="Proteomes" id="UP000612585">
    <property type="component" value="Unassembled WGS sequence"/>
</dbReference>
<dbReference type="GO" id="GO:0016627">
    <property type="term" value="F:oxidoreductase activity, acting on the CH-CH group of donors"/>
    <property type="evidence" value="ECO:0007669"/>
    <property type="project" value="TreeGrafter"/>
</dbReference>
<keyword evidence="4" id="KW-1185">Reference proteome</keyword>
<dbReference type="GO" id="GO:0070967">
    <property type="term" value="F:coenzyme F420 binding"/>
    <property type="evidence" value="ECO:0007669"/>
    <property type="project" value="TreeGrafter"/>
</dbReference>
<dbReference type="InterPro" id="IPR052019">
    <property type="entry name" value="F420H2_bilvrd_red/Heme_oxyg"/>
</dbReference>
<dbReference type="Pfam" id="PF01243">
    <property type="entry name" value="PNPOx_N"/>
    <property type="match status" value="1"/>
</dbReference>
<dbReference type="PANTHER" id="PTHR35176:SF6">
    <property type="entry name" value="HEME OXYGENASE HI_0854-RELATED"/>
    <property type="match status" value="1"/>
</dbReference>
<dbReference type="SUPFAM" id="SSF50475">
    <property type="entry name" value="FMN-binding split barrel"/>
    <property type="match status" value="1"/>
</dbReference>
<dbReference type="PANTHER" id="PTHR35176">
    <property type="entry name" value="HEME OXYGENASE HI_0854-RELATED"/>
    <property type="match status" value="1"/>
</dbReference>
<dbReference type="NCBIfam" id="TIGR03618">
    <property type="entry name" value="Rv1155_F420"/>
    <property type="match status" value="1"/>
</dbReference>
<dbReference type="RefSeq" id="WP_203988454.1">
    <property type="nucleotide sequence ID" value="NZ_BOPG01000009.1"/>
</dbReference>
<dbReference type="InterPro" id="IPR012349">
    <property type="entry name" value="Split_barrel_FMN-bd"/>
</dbReference>
<proteinExistence type="predicted"/>
<comment type="caution">
    <text evidence="3">The sequence shown here is derived from an EMBL/GenBank/DDBJ whole genome shotgun (WGS) entry which is preliminary data.</text>
</comment>
<dbReference type="Gene3D" id="2.30.110.10">
    <property type="entry name" value="Electron Transport, Fmn-binding Protein, Chain A"/>
    <property type="match status" value="1"/>
</dbReference>
<evidence type="ECO:0000256" key="1">
    <source>
        <dbReference type="ARBA" id="ARBA00023002"/>
    </source>
</evidence>
<dbReference type="EMBL" id="BOPG01000009">
    <property type="protein sequence ID" value="GIJ53946.1"/>
    <property type="molecule type" value="Genomic_DNA"/>
</dbReference>
<dbReference type="AlphaFoldDB" id="A0A8J3Z2C7"/>
<gene>
    <name evidence="3" type="ORF">Vau01_014620</name>
</gene>
<name>A0A8J3Z2C7_9ACTN</name>
<evidence type="ECO:0000313" key="3">
    <source>
        <dbReference type="EMBL" id="GIJ53946.1"/>
    </source>
</evidence>